<dbReference type="InterPro" id="IPR036397">
    <property type="entry name" value="RNaseH_sf"/>
</dbReference>
<keyword evidence="2" id="KW-1185">Reference proteome</keyword>
<organism evidence="1 2">
    <name type="scientific">Araneus ventricosus</name>
    <name type="common">Orbweaver spider</name>
    <name type="synonym">Epeira ventricosa</name>
    <dbReference type="NCBI Taxonomy" id="182803"/>
    <lineage>
        <taxon>Eukaryota</taxon>
        <taxon>Metazoa</taxon>
        <taxon>Ecdysozoa</taxon>
        <taxon>Arthropoda</taxon>
        <taxon>Chelicerata</taxon>
        <taxon>Arachnida</taxon>
        <taxon>Araneae</taxon>
        <taxon>Araneomorphae</taxon>
        <taxon>Entelegynae</taxon>
        <taxon>Araneoidea</taxon>
        <taxon>Araneidae</taxon>
        <taxon>Araneus</taxon>
    </lineage>
</organism>
<evidence type="ECO:0000313" key="1">
    <source>
        <dbReference type="EMBL" id="GBL77749.1"/>
    </source>
</evidence>
<reference evidence="1 2" key="1">
    <citation type="journal article" date="2019" name="Sci. Rep.">
        <title>Orb-weaving spider Araneus ventricosus genome elucidates the spidroin gene catalogue.</title>
        <authorList>
            <person name="Kono N."/>
            <person name="Nakamura H."/>
            <person name="Ohtoshi R."/>
            <person name="Moran D.A.P."/>
            <person name="Shinohara A."/>
            <person name="Yoshida Y."/>
            <person name="Fujiwara M."/>
            <person name="Mori M."/>
            <person name="Tomita M."/>
            <person name="Arakawa K."/>
        </authorList>
    </citation>
    <scope>NUCLEOTIDE SEQUENCE [LARGE SCALE GENOMIC DNA]</scope>
</reference>
<dbReference type="EMBL" id="BGPR01000013">
    <property type="protein sequence ID" value="GBL77749.1"/>
    <property type="molecule type" value="Genomic_DNA"/>
</dbReference>
<name>A0A4Y2AEK8_ARAVE</name>
<proteinExistence type="predicted"/>
<accession>A0A4Y2AEK8</accession>
<dbReference type="PANTHER" id="PTHR47331">
    <property type="entry name" value="PHD-TYPE DOMAIN-CONTAINING PROTEIN"/>
    <property type="match status" value="1"/>
</dbReference>
<evidence type="ECO:0008006" key="3">
    <source>
        <dbReference type="Google" id="ProtNLM"/>
    </source>
</evidence>
<gene>
    <name evidence="1" type="ORF">AVEN_152962_1</name>
</gene>
<dbReference type="Gene3D" id="3.30.420.10">
    <property type="entry name" value="Ribonuclease H-like superfamily/Ribonuclease H"/>
    <property type="match status" value="1"/>
</dbReference>
<protein>
    <recommendedName>
        <fullName evidence="3">Integrase catalytic domain-containing protein</fullName>
    </recommendedName>
</protein>
<dbReference type="OrthoDB" id="8057979at2759"/>
<dbReference type="GO" id="GO:0003676">
    <property type="term" value="F:nucleic acid binding"/>
    <property type="evidence" value="ECO:0007669"/>
    <property type="project" value="InterPro"/>
</dbReference>
<sequence length="351" mass="39744">MVQGEVSSAEIRNLQCQKGVLPNSKLRNLNPFLDSDGALRVGGCLGNSDLPYVAKYPEILPDKHKLTNQIIVYFHLKNLHIGASSLLHCVRERFCPLNGRSLCRKIVYESIVCFKIRPIVTSQLMGNLPQDIVVPDYPFNCSGVDFCGPHMIRYCNQRKGVLHKMNMCIFVCFVSKPVHIEIVSDRTSEALLLPLRDFLVAEVSVQNVLRQWQNLYCKSEIKGLLKLVKEPDEKLSGFLSAEGIEWEFILPRVPSFGGLWQAAVKSAKYHLKRIVGRSNLTYEKFLVVCIQIEGTLNSRPLCPLLSSAEDLNAFTPAHFLIGRSMNSIFEPNLTDLSESVIKRWQWVTRLV</sequence>
<comment type="caution">
    <text evidence="1">The sequence shown here is derived from an EMBL/GenBank/DDBJ whole genome shotgun (WGS) entry which is preliminary data.</text>
</comment>
<evidence type="ECO:0000313" key="2">
    <source>
        <dbReference type="Proteomes" id="UP000499080"/>
    </source>
</evidence>
<dbReference type="Proteomes" id="UP000499080">
    <property type="component" value="Unassembled WGS sequence"/>
</dbReference>
<dbReference type="AlphaFoldDB" id="A0A4Y2AEK8"/>